<accession>A0ABP6T6D9</accession>
<dbReference type="SUPFAM" id="SSF50800">
    <property type="entry name" value="PK beta-barrel domain-like"/>
    <property type="match status" value="1"/>
</dbReference>
<proteinExistence type="predicted"/>
<protein>
    <submittedName>
        <fullName evidence="2">MOSC N-terminal beta barrel domain-containing protein</fullName>
    </submittedName>
</protein>
<feature type="domain" description="MOSC" evidence="1">
    <location>
        <begin position="119"/>
        <end position="270"/>
    </location>
</feature>
<dbReference type="PANTHER" id="PTHR14237:SF19">
    <property type="entry name" value="MITOCHONDRIAL AMIDOXIME REDUCING COMPONENT 1"/>
    <property type="match status" value="1"/>
</dbReference>
<dbReference type="Pfam" id="PF03476">
    <property type="entry name" value="MOSC_N"/>
    <property type="match status" value="1"/>
</dbReference>
<evidence type="ECO:0000259" key="1">
    <source>
        <dbReference type="PROSITE" id="PS51340"/>
    </source>
</evidence>
<dbReference type="SUPFAM" id="SSF141673">
    <property type="entry name" value="MOSC N-terminal domain-like"/>
    <property type="match status" value="1"/>
</dbReference>
<dbReference type="PANTHER" id="PTHR14237">
    <property type="entry name" value="MOLYBDOPTERIN COFACTOR SULFURASE MOSC"/>
    <property type="match status" value="1"/>
</dbReference>
<dbReference type="Gene3D" id="2.40.33.20">
    <property type="entry name" value="PK beta-barrel domain-like"/>
    <property type="match status" value="1"/>
</dbReference>
<gene>
    <name evidence="2" type="ORF">GCM10020369_63430</name>
</gene>
<dbReference type="RefSeq" id="WP_345731919.1">
    <property type="nucleotide sequence ID" value="NZ_BAAAYN010000044.1"/>
</dbReference>
<name>A0ABP6T6D9_9ACTN</name>
<evidence type="ECO:0000313" key="3">
    <source>
        <dbReference type="Proteomes" id="UP001501676"/>
    </source>
</evidence>
<sequence>MATIVELAYYPVKSCAPAVASSVTIVPAGPPHDRAFLVTDPDGEYQTQRGLPRLAVVRPSVSEDGTTLTLNAPDVEPCAVPVDVTGPRRPVTLFGEGFTGIDQGEPVADWLSTVLGGRYRLVRVPPEHDRVTKGAADGVDGTASYADSAPLMLLSRASLRSLNARLTDGGNPALPMGRFRPNLVVDGWDEPFTEDRLRRFRVGDAELAFAKRCIRCVVTTVDQETGRKQGPEPLRTLAAFRRDSSGVAFGVKLSVLRGGKVSVGDELEVDAWGEPLLGRRPGKTMRGEAPGTSTM</sequence>
<dbReference type="Pfam" id="PF03473">
    <property type="entry name" value="MOSC"/>
    <property type="match status" value="1"/>
</dbReference>
<keyword evidence="3" id="KW-1185">Reference proteome</keyword>
<dbReference type="EMBL" id="BAAAYN010000044">
    <property type="protein sequence ID" value="GAA3394352.1"/>
    <property type="molecule type" value="Genomic_DNA"/>
</dbReference>
<dbReference type="InterPro" id="IPR005302">
    <property type="entry name" value="MoCF_Sase_C"/>
</dbReference>
<dbReference type="InterPro" id="IPR011037">
    <property type="entry name" value="Pyrv_Knase-like_insert_dom_sf"/>
</dbReference>
<evidence type="ECO:0000313" key="2">
    <source>
        <dbReference type="EMBL" id="GAA3394352.1"/>
    </source>
</evidence>
<comment type="caution">
    <text evidence="2">The sequence shown here is derived from an EMBL/GenBank/DDBJ whole genome shotgun (WGS) entry which is preliminary data.</text>
</comment>
<organism evidence="2 3">
    <name type="scientific">Cryptosporangium minutisporangium</name>
    <dbReference type="NCBI Taxonomy" id="113569"/>
    <lineage>
        <taxon>Bacteria</taxon>
        <taxon>Bacillati</taxon>
        <taxon>Actinomycetota</taxon>
        <taxon>Actinomycetes</taxon>
        <taxon>Cryptosporangiales</taxon>
        <taxon>Cryptosporangiaceae</taxon>
        <taxon>Cryptosporangium</taxon>
    </lineage>
</organism>
<dbReference type="PROSITE" id="PS51340">
    <property type="entry name" value="MOSC"/>
    <property type="match status" value="1"/>
</dbReference>
<dbReference type="Proteomes" id="UP001501676">
    <property type="component" value="Unassembled WGS sequence"/>
</dbReference>
<reference evidence="3" key="1">
    <citation type="journal article" date="2019" name="Int. J. Syst. Evol. Microbiol.">
        <title>The Global Catalogue of Microorganisms (GCM) 10K type strain sequencing project: providing services to taxonomists for standard genome sequencing and annotation.</title>
        <authorList>
            <consortium name="The Broad Institute Genomics Platform"/>
            <consortium name="The Broad Institute Genome Sequencing Center for Infectious Disease"/>
            <person name="Wu L."/>
            <person name="Ma J."/>
        </authorList>
    </citation>
    <scope>NUCLEOTIDE SEQUENCE [LARGE SCALE GENOMIC DNA]</scope>
    <source>
        <strain evidence="3">JCM 9458</strain>
    </source>
</reference>
<dbReference type="InterPro" id="IPR005303">
    <property type="entry name" value="MOCOS_middle"/>
</dbReference>